<evidence type="ECO:0000313" key="1">
    <source>
        <dbReference type="EMBL" id="KAJ9561661.1"/>
    </source>
</evidence>
<keyword evidence="3" id="KW-1185">Reference proteome</keyword>
<proteinExistence type="predicted"/>
<evidence type="ECO:0000313" key="2">
    <source>
        <dbReference type="EMBL" id="KAJ9561662.1"/>
    </source>
</evidence>
<dbReference type="PANTHER" id="PTHR33116">
    <property type="entry name" value="REVERSE TRANSCRIPTASE ZINC-BINDING DOMAIN-CONTAINING PROTEIN-RELATED-RELATED"/>
    <property type="match status" value="1"/>
</dbReference>
<evidence type="ECO:0000313" key="3">
    <source>
        <dbReference type="Proteomes" id="UP001172457"/>
    </source>
</evidence>
<reference evidence="2" key="1">
    <citation type="submission" date="2023-03" db="EMBL/GenBank/DDBJ databases">
        <title>Chromosome-scale reference genome and RAD-based genetic map of yellow starthistle (Centaurea solstitialis) reveal putative structural variation and QTLs associated with invader traits.</title>
        <authorList>
            <person name="Reatini B."/>
            <person name="Cang F.A."/>
            <person name="Jiang Q."/>
            <person name="Mckibben M.T.W."/>
            <person name="Barker M.S."/>
            <person name="Rieseberg L.H."/>
            <person name="Dlugosch K.M."/>
        </authorList>
    </citation>
    <scope>NUCLEOTIDE SEQUENCE</scope>
    <source>
        <strain evidence="2">CAN-66</strain>
        <tissue evidence="2">Leaf</tissue>
    </source>
</reference>
<protein>
    <submittedName>
        <fullName evidence="2">Uncharacterized protein</fullName>
    </submittedName>
</protein>
<sequence>MLSSGFKLTDKHSKSKLFWSRSVADGCHYHSCILVSRWELVVEKMKSTLSSWRAKVMSFDDRLTLRKWVLGRLMVYSFSLFCPLRCVISEIKRMMVFLLGVYGSNHGNPLARVVRYFKNGGLNVGSLKVSNWGLLEKWRWRVLCVKYALRGDMGWIFDASDAKLVWSGILKVGRDMQRLRISLSSSFGNLLTGERIDYGQDRWLMKELLANRFNALWQLQRNKEEGAGGGRVEMEMGLENGSSGIERVEFDNLICFITRMEGKCKWRW</sequence>
<accession>A0AA38WI12</accession>
<dbReference type="Proteomes" id="UP001172457">
    <property type="component" value="Chromosome 2"/>
</dbReference>
<dbReference type="AlphaFoldDB" id="A0AA38WI12"/>
<gene>
    <name evidence="1" type="ORF">OSB04_006821</name>
    <name evidence="2" type="ORF">OSB04_006822</name>
</gene>
<name>A0AA38WI12_9ASTR</name>
<dbReference type="EMBL" id="JARYMX010000002">
    <property type="protein sequence ID" value="KAJ9561662.1"/>
    <property type="molecule type" value="Genomic_DNA"/>
</dbReference>
<dbReference type="EMBL" id="JARYMX010000002">
    <property type="protein sequence ID" value="KAJ9561661.1"/>
    <property type="molecule type" value="Genomic_DNA"/>
</dbReference>
<organism evidence="2 3">
    <name type="scientific">Centaurea solstitialis</name>
    <name type="common">yellow star-thistle</name>
    <dbReference type="NCBI Taxonomy" id="347529"/>
    <lineage>
        <taxon>Eukaryota</taxon>
        <taxon>Viridiplantae</taxon>
        <taxon>Streptophyta</taxon>
        <taxon>Embryophyta</taxon>
        <taxon>Tracheophyta</taxon>
        <taxon>Spermatophyta</taxon>
        <taxon>Magnoliopsida</taxon>
        <taxon>eudicotyledons</taxon>
        <taxon>Gunneridae</taxon>
        <taxon>Pentapetalae</taxon>
        <taxon>asterids</taxon>
        <taxon>campanulids</taxon>
        <taxon>Asterales</taxon>
        <taxon>Asteraceae</taxon>
        <taxon>Carduoideae</taxon>
        <taxon>Cardueae</taxon>
        <taxon>Centaureinae</taxon>
        <taxon>Centaurea</taxon>
    </lineage>
</organism>
<dbReference type="PANTHER" id="PTHR33116:SF78">
    <property type="entry name" value="OS12G0587133 PROTEIN"/>
    <property type="match status" value="1"/>
</dbReference>
<comment type="caution">
    <text evidence="2">The sequence shown here is derived from an EMBL/GenBank/DDBJ whole genome shotgun (WGS) entry which is preliminary data.</text>
</comment>